<evidence type="ECO:0000256" key="10">
    <source>
        <dbReference type="SAM" id="MobiDB-lite"/>
    </source>
</evidence>
<feature type="transmembrane region" description="Helical" evidence="11">
    <location>
        <begin position="567"/>
        <end position="585"/>
    </location>
</feature>
<feature type="transmembrane region" description="Helical" evidence="11">
    <location>
        <begin position="477"/>
        <end position="497"/>
    </location>
</feature>
<evidence type="ECO:0000313" key="15">
    <source>
        <dbReference type="Proteomes" id="UP001174934"/>
    </source>
</evidence>
<feature type="compositionally biased region" description="Polar residues" evidence="10">
    <location>
        <begin position="1034"/>
        <end position="1048"/>
    </location>
</feature>
<dbReference type="InterPro" id="IPR003593">
    <property type="entry name" value="AAA+_ATPase"/>
</dbReference>
<keyword evidence="8 11" id="KW-0472">Membrane</keyword>
<evidence type="ECO:0000256" key="4">
    <source>
        <dbReference type="ARBA" id="ARBA00022741"/>
    </source>
</evidence>
<dbReference type="PROSITE" id="PS00211">
    <property type="entry name" value="ABC_TRANSPORTER_1"/>
    <property type="match status" value="1"/>
</dbReference>
<feature type="transmembrane region" description="Helical" evidence="11">
    <location>
        <begin position="326"/>
        <end position="343"/>
    </location>
</feature>
<dbReference type="GO" id="GO:0016887">
    <property type="term" value="F:ATP hydrolysis activity"/>
    <property type="evidence" value="ECO:0007669"/>
    <property type="project" value="InterPro"/>
</dbReference>
<dbReference type="PROSITE" id="PS50929">
    <property type="entry name" value="ABC_TM1F"/>
    <property type="match status" value="1"/>
</dbReference>
<dbReference type="InterPro" id="IPR017871">
    <property type="entry name" value="ABC_transporter-like_CS"/>
</dbReference>
<sequence length="1048" mass="116076">MESPKTGDDSSRTTAEIVYDYAQLCYPAVLLLAFIISAAVHSILTSRTEEELVVPTARGPGGKPLPITKRKREHHEEPQVGLDVGGSGLATAAFQYITAALVLSFFANGAAISAHALQERDVGWWCMEQRTVYVAGSAFLYVYVLITLFDWHPSPNIVHLIVWTLSFIGEAIILLAFAFTISEDLGNSVAIGKDKTSDLLPSADIWDIVDLSIAVARLCLVSLLICLYIVLATKRYLKERRLLDEEAHRSEIDEMSPLLNGSSTPNYRGAAAADGDDAADAAEQQQRDESAAFYRPEKLPHKTWFEYCRGYSVFFPYLWPNDSLRLQWVVLLCFILVVIQRVVNIMVPLQIGRVTNDLQPAHPDENTHITPWVNLGLLILYKLLQGPSGLLGSLRAILWIPVSQHTYRALTTASFEHVHSLSLDFHLGKRTGEVLSALNKGASINAFLEQVTFQVLPMLVDLGVAIVFFYIKFGPMYALFVSIITFYYLYLTIRMAATRADQRRDMVNADREEEAVKNDSITSYETVKYFNAEQYEFTRYRNAIIAFQEAEAKVTWGINHMNMCQSMVFMFGILVAMLICANQVARGVRPVGDFVMLITYLGQLQGPLNFFGTFYRTVQQAMISGERLLELFKIQPTVVDKPGVETLPECHGHIKWDNVGFSYDKRRPALHDLSFECIPGTTTAFVGESGGGKSTVFRLMFRYYNCQEGKIMVDGRDVKDLTIDSVRRYIGVVPQDTILFNESLMYNLKYANPSATDEDVYEACRSAAIHDRIMGFPDGYATRVGERGLRLSGGEKQRVAIARTILKNPKIIMLDEATSALDGETEQKIQSKLITGNFGQGRTLLIIAHRLSTITHADQIIVLHAGTMVEKGTHQQLLALKGRYASMWEKHCRAERAAEEARDATRKAKKLLCQANISRSDENSDGYNSMVSSTILQPCLNGTATSASPEDNESHCDNASVSSHDSNSSASGSEGTLQDEACDDSRQVDHLSGYNADVIAHRPGMEHRGNGGLSGPLSSHPGGRPSHGAVRPLESSSTLLIPGLGSTT</sequence>
<keyword evidence="5" id="KW-0067">ATP-binding</keyword>
<protein>
    <recommendedName>
        <fullName evidence="16">Heavy metal tolerance protein</fullName>
    </recommendedName>
</protein>
<feature type="transmembrane region" description="Helical" evidence="11">
    <location>
        <begin position="208"/>
        <end position="231"/>
    </location>
</feature>
<dbReference type="InterPro" id="IPR011527">
    <property type="entry name" value="ABC1_TM_dom"/>
</dbReference>
<dbReference type="SUPFAM" id="SSF90123">
    <property type="entry name" value="ABC transporter transmembrane region"/>
    <property type="match status" value="1"/>
</dbReference>
<feature type="region of interest" description="Disordered" evidence="10">
    <location>
        <begin position="1002"/>
        <end position="1048"/>
    </location>
</feature>
<evidence type="ECO:0000256" key="3">
    <source>
        <dbReference type="ARBA" id="ARBA00022692"/>
    </source>
</evidence>
<evidence type="ECO:0000256" key="9">
    <source>
        <dbReference type="ARBA" id="ARBA00024363"/>
    </source>
</evidence>
<dbReference type="PANTHER" id="PTHR24221:SF651">
    <property type="entry name" value="HEAVY METAL TOLERANCE PROTEIN"/>
    <property type="match status" value="1"/>
</dbReference>
<feature type="domain" description="ABC transmembrane type-1" evidence="13">
    <location>
        <begin position="331"/>
        <end position="620"/>
    </location>
</feature>
<dbReference type="Gene3D" id="3.40.50.300">
    <property type="entry name" value="P-loop containing nucleotide triphosphate hydrolases"/>
    <property type="match status" value="1"/>
</dbReference>
<dbReference type="PROSITE" id="PS50893">
    <property type="entry name" value="ABC_TRANSPORTER_2"/>
    <property type="match status" value="1"/>
</dbReference>
<dbReference type="EMBL" id="JAULSR010000002">
    <property type="protein sequence ID" value="KAK0630595.1"/>
    <property type="molecule type" value="Genomic_DNA"/>
</dbReference>
<dbReference type="InterPro" id="IPR003439">
    <property type="entry name" value="ABC_transporter-like_ATP-bd"/>
</dbReference>
<evidence type="ECO:0000256" key="5">
    <source>
        <dbReference type="ARBA" id="ARBA00022840"/>
    </source>
</evidence>
<keyword evidence="7 11" id="KW-1133">Transmembrane helix</keyword>
<organism evidence="14 15">
    <name type="scientific">Bombardia bombarda</name>
    <dbReference type="NCBI Taxonomy" id="252184"/>
    <lineage>
        <taxon>Eukaryota</taxon>
        <taxon>Fungi</taxon>
        <taxon>Dikarya</taxon>
        <taxon>Ascomycota</taxon>
        <taxon>Pezizomycotina</taxon>
        <taxon>Sordariomycetes</taxon>
        <taxon>Sordariomycetidae</taxon>
        <taxon>Sordariales</taxon>
        <taxon>Lasiosphaeriaceae</taxon>
        <taxon>Bombardia</taxon>
    </lineage>
</organism>
<evidence type="ECO:0000256" key="2">
    <source>
        <dbReference type="ARBA" id="ARBA00022448"/>
    </source>
</evidence>
<keyword evidence="6" id="KW-0809">Transit peptide</keyword>
<dbReference type="InterPro" id="IPR039421">
    <property type="entry name" value="Type_1_exporter"/>
</dbReference>
<keyword evidence="4" id="KW-0547">Nucleotide-binding</keyword>
<dbReference type="GO" id="GO:0005774">
    <property type="term" value="C:vacuolar membrane"/>
    <property type="evidence" value="ECO:0007669"/>
    <property type="project" value="TreeGrafter"/>
</dbReference>
<dbReference type="GO" id="GO:0005524">
    <property type="term" value="F:ATP binding"/>
    <property type="evidence" value="ECO:0007669"/>
    <property type="project" value="UniProtKB-KW"/>
</dbReference>
<name>A0AA39XBD1_9PEZI</name>
<comment type="similarity">
    <text evidence="9">Belongs to the ABC transporter superfamily. ABCB family. Heavy Metal importer (TC 3.A.1.210) subfamily.</text>
</comment>
<feature type="transmembrane region" description="Helical" evidence="11">
    <location>
        <begin position="451"/>
        <end position="471"/>
    </location>
</feature>
<feature type="domain" description="ABC transporter" evidence="12">
    <location>
        <begin position="654"/>
        <end position="890"/>
    </location>
</feature>
<reference evidence="14" key="1">
    <citation type="submission" date="2023-06" db="EMBL/GenBank/DDBJ databases">
        <title>Genome-scale phylogeny and comparative genomics of the fungal order Sordariales.</title>
        <authorList>
            <consortium name="Lawrence Berkeley National Laboratory"/>
            <person name="Hensen N."/>
            <person name="Bonometti L."/>
            <person name="Westerberg I."/>
            <person name="Brannstrom I.O."/>
            <person name="Guillou S."/>
            <person name="Cros-Aarteil S."/>
            <person name="Calhoun S."/>
            <person name="Haridas S."/>
            <person name="Kuo A."/>
            <person name="Mondo S."/>
            <person name="Pangilinan J."/>
            <person name="Riley R."/>
            <person name="LaButti K."/>
            <person name="Andreopoulos B."/>
            <person name="Lipzen A."/>
            <person name="Chen C."/>
            <person name="Yanf M."/>
            <person name="Daum C."/>
            <person name="Ng V."/>
            <person name="Clum A."/>
            <person name="Steindorff A."/>
            <person name="Ohm R."/>
            <person name="Martin F."/>
            <person name="Silar P."/>
            <person name="Natvig D."/>
            <person name="Lalanne C."/>
            <person name="Gautier V."/>
            <person name="Ament-velasquez S.L."/>
            <person name="Kruys A."/>
            <person name="Hutchinson M.I."/>
            <person name="Powell A.J."/>
            <person name="Barry K."/>
            <person name="Miller A.N."/>
            <person name="Grigoriev I.V."/>
            <person name="Debuchy R."/>
            <person name="Gladieux P."/>
            <person name="Thoren M.H."/>
            <person name="Johannesson H."/>
        </authorList>
    </citation>
    <scope>NUCLEOTIDE SEQUENCE</scope>
    <source>
        <strain evidence="14">SMH3391-2</strain>
    </source>
</reference>
<proteinExistence type="inferred from homology"/>
<feature type="transmembrane region" description="Helical" evidence="11">
    <location>
        <begin position="132"/>
        <end position="151"/>
    </location>
</feature>
<dbReference type="Gene3D" id="1.20.1560.10">
    <property type="entry name" value="ABC transporter type 1, transmembrane domain"/>
    <property type="match status" value="1"/>
</dbReference>
<comment type="subcellular location">
    <subcellularLocation>
        <location evidence="1">Membrane</location>
        <topology evidence="1">Multi-pass membrane protein</topology>
    </subcellularLocation>
</comment>
<keyword evidence="15" id="KW-1185">Reference proteome</keyword>
<accession>A0AA39XBD1</accession>
<dbReference type="InterPro" id="IPR027417">
    <property type="entry name" value="P-loop_NTPase"/>
</dbReference>
<dbReference type="Pfam" id="PF00005">
    <property type="entry name" value="ABC_tran"/>
    <property type="match status" value="1"/>
</dbReference>
<feature type="transmembrane region" description="Helical" evidence="11">
    <location>
        <begin position="21"/>
        <end position="44"/>
    </location>
</feature>
<evidence type="ECO:0000256" key="11">
    <source>
        <dbReference type="SAM" id="Phobius"/>
    </source>
</evidence>
<feature type="compositionally biased region" description="Low complexity" evidence="10">
    <location>
        <begin position="1015"/>
        <end position="1028"/>
    </location>
</feature>
<keyword evidence="3 11" id="KW-0812">Transmembrane</keyword>
<gene>
    <name evidence="14" type="ORF">B0T17DRAFT_590058</name>
</gene>
<evidence type="ECO:0000256" key="1">
    <source>
        <dbReference type="ARBA" id="ARBA00004141"/>
    </source>
</evidence>
<evidence type="ECO:0000256" key="6">
    <source>
        <dbReference type="ARBA" id="ARBA00022946"/>
    </source>
</evidence>
<keyword evidence="2" id="KW-0813">Transport</keyword>
<dbReference type="AlphaFoldDB" id="A0AA39XBD1"/>
<dbReference type="SMART" id="SM00382">
    <property type="entry name" value="AAA"/>
    <property type="match status" value="1"/>
</dbReference>
<feature type="transmembrane region" description="Helical" evidence="11">
    <location>
        <begin position="157"/>
        <end position="179"/>
    </location>
</feature>
<dbReference type="GO" id="GO:0140359">
    <property type="term" value="F:ABC-type transporter activity"/>
    <property type="evidence" value="ECO:0007669"/>
    <property type="project" value="InterPro"/>
</dbReference>
<comment type="caution">
    <text evidence="14">The sequence shown here is derived from an EMBL/GenBank/DDBJ whole genome shotgun (WGS) entry which is preliminary data.</text>
</comment>
<evidence type="ECO:0000259" key="12">
    <source>
        <dbReference type="PROSITE" id="PS50893"/>
    </source>
</evidence>
<feature type="region of interest" description="Disordered" evidence="10">
    <location>
        <begin position="942"/>
        <end position="985"/>
    </location>
</feature>
<dbReference type="PANTHER" id="PTHR24221">
    <property type="entry name" value="ATP-BINDING CASSETTE SUB-FAMILY B"/>
    <property type="match status" value="1"/>
</dbReference>
<dbReference type="Proteomes" id="UP001174934">
    <property type="component" value="Unassembled WGS sequence"/>
</dbReference>
<dbReference type="GO" id="GO:0000041">
    <property type="term" value="P:transition metal ion transport"/>
    <property type="evidence" value="ECO:0007669"/>
    <property type="project" value="UniProtKB-ARBA"/>
</dbReference>
<dbReference type="SUPFAM" id="SSF52540">
    <property type="entry name" value="P-loop containing nucleoside triphosphate hydrolases"/>
    <property type="match status" value="1"/>
</dbReference>
<evidence type="ECO:0000256" key="7">
    <source>
        <dbReference type="ARBA" id="ARBA00022989"/>
    </source>
</evidence>
<dbReference type="Pfam" id="PF00664">
    <property type="entry name" value="ABC_membrane"/>
    <property type="match status" value="1"/>
</dbReference>
<evidence type="ECO:0008006" key="16">
    <source>
        <dbReference type="Google" id="ProtNLM"/>
    </source>
</evidence>
<evidence type="ECO:0000256" key="8">
    <source>
        <dbReference type="ARBA" id="ARBA00023136"/>
    </source>
</evidence>
<dbReference type="FunFam" id="3.40.50.300:FF:000186">
    <property type="entry name" value="ATP-binding cassette sub-family B member 7, mitochondrial"/>
    <property type="match status" value="1"/>
</dbReference>
<dbReference type="CDD" id="cd18583">
    <property type="entry name" value="ABC_6TM_HMT1"/>
    <property type="match status" value="1"/>
</dbReference>
<dbReference type="InterPro" id="IPR036640">
    <property type="entry name" value="ABC1_TM_sf"/>
</dbReference>
<evidence type="ECO:0000259" key="13">
    <source>
        <dbReference type="PROSITE" id="PS50929"/>
    </source>
</evidence>
<evidence type="ECO:0000313" key="14">
    <source>
        <dbReference type="EMBL" id="KAK0630595.1"/>
    </source>
</evidence>
<feature type="transmembrane region" description="Helical" evidence="11">
    <location>
        <begin position="93"/>
        <end position="112"/>
    </location>
</feature>
<dbReference type="FunFam" id="1.20.1560.10:FF:000050">
    <property type="entry name" value="Vacuolar ABC heavy metal transporter (Hmt1)"/>
    <property type="match status" value="1"/>
</dbReference>
<feature type="compositionally biased region" description="Low complexity" evidence="10">
    <location>
        <begin position="960"/>
        <end position="973"/>
    </location>
</feature>